<feature type="transmembrane region" description="Helical" evidence="1">
    <location>
        <begin position="103"/>
        <end position="123"/>
    </location>
</feature>
<dbReference type="EMBL" id="FOUZ01000006">
    <property type="protein sequence ID" value="SFN06565.1"/>
    <property type="molecule type" value="Genomic_DNA"/>
</dbReference>
<organism evidence="2 3">
    <name type="scientific">Algoriella xinjiangensis</name>
    <dbReference type="NCBI Taxonomy" id="684065"/>
    <lineage>
        <taxon>Bacteria</taxon>
        <taxon>Pseudomonadati</taxon>
        <taxon>Bacteroidota</taxon>
        <taxon>Flavobacteriia</taxon>
        <taxon>Flavobacteriales</taxon>
        <taxon>Weeksellaceae</taxon>
        <taxon>Algoriella</taxon>
    </lineage>
</organism>
<reference evidence="3" key="1">
    <citation type="submission" date="2016-10" db="EMBL/GenBank/DDBJ databases">
        <authorList>
            <person name="Varghese N."/>
            <person name="Submissions S."/>
        </authorList>
    </citation>
    <scope>NUCLEOTIDE SEQUENCE [LARGE SCALE GENOMIC DNA]</scope>
    <source>
        <strain evidence="3">XJ109</strain>
    </source>
</reference>
<protein>
    <submittedName>
        <fullName evidence="2">Uncharacterized protein</fullName>
    </submittedName>
</protein>
<evidence type="ECO:0000256" key="1">
    <source>
        <dbReference type="SAM" id="Phobius"/>
    </source>
</evidence>
<evidence type="ECO:0000313" key="2">
    <source>
        <dbReference type="EMBL" id="SFN06565.1"/>
    </source>
</evidence>
<dbReference type="AlphaFoldDB" id="A0A1I4VZJ5"/>
<sequence length="133" mass="16241">MRNKILFFLSIVSFLISLVLPVHFIFDKPDEYLGYVYLSVGWYTFPYLDFFCWLGNFTLLVSWIFYKKKFSLYTAYLTAVLMSFYGINHLFELDILMIKEYHLPLFGYWLWFLSSIFQIIYLYKRNYIKSQTI</sequence>
<feature type="transmembrane region" description="Helical" evidence="1">
    <location>
        <begin position="45"/>
        <end position="66"/>
    </location>
</feature>
<evidence type="ECO:0000313" key="3">
    <source>
        <dbReference type="Proteomes" id="UP000199149"/>
    </source>
</evidence>
<keyword evidence="1" id="KW-1133">Transmembrane helix</keyword>
<proteinExistence type="predicted"/>
<name>A0A1I4VZJ5_9FLAO</name>
<accession>A0A1I4VZJ5</accession>
<gene>
    <name evidence="2" type="ORF">SAMN05421738_10659</name>
</gene>
<keyword evidence="3" id="KW-1185">Reference proteome</keyword>
<dbReference type="STRING" id="684065.SAMN05421738_10659"/>
<keyword evidence="1" id="KW-0472">Membrane</keyword>
<dbReference type="Proteomes" id="UP000199149">
    <property type="component" value="Unassembled WGS sequence"/>
</dbReference>
<feature type="transmembrane region" description="Helical" evidence="1">
    <location>
        <begin position="73"/>
        <end position="91"/>
    </location>
</feature>
<keyword evidence="1" id="KW-0812">Transmembrane</keyword>